<dbReference type="EMBL" id="CP097508">
    <property type="protein sequence ID" value="URE11540.1"/>
    <property type="molecule type" value="Genomic_DNA"/>
</dbReference>
<protein>
    <submittedName>
        <fullName evidence="3">Uncharacterized protein</fullName>
    </submittedName>
</protein>
<keyword evidence="4" id="KW-1185">Reference proteome</keyword>
<proteinExistence type="predicted"/>
<accession>A0A9E7KD66</accession>
<gene>
    <name evidence="3" type="ORF">MUK42_13283</name>
</gene>
<dbReference type="Proteomes" id="UP001055439">
    <property type="component" value="Chromosome 6"/>
</dbReference>
<feature type="transmembrane region" description="Helical" evidence="2">
    <location>
        <begin position="163"/>
        <end position="188"/>
    </location>
</feature>
<organism evidence="3 4">
    <name type="scientific">Musa troglodytarum</name>
    <name type="common">fe'i banana</name>
    <dbReference type="NCBI Taxonomy" id="320322"/>
    <lineage>
        <taxon>Eukaryota</taxon>
        <taxon>Viridiplantae</taxon>
        <taxon>Streptophyta</taxon>
        <taxon>Embryophyta</taxon>
        <taxon>Tracheophyta</taxon>
        <taxon>Spermatophyta</taxon>
        <taxon>Magnoliopsida</taxon>
        <taxon>Liliopsida</taxon>
        <taxon>Zingiberales</taxon>
        <taxon>Musaceae</taxon>
        <taxon>Musa</taxon>
    </lineage>
</organism>
<reference evidence="3" key="1">
    <citation type="submission" date="2022-05" db="EMBL/GenBank/DDBJ databases">
        <title>The Musa troglodytarum L. genome provides insights into the mechanism of non-climacteric behaviour and enrichment of carotenoids.</title>
        <authorList>
            <person name="Wang J."/>
        </authorList>
    </citation>
    <scope>NUCLEOTIDE SEQUENCE</scope>
    <source>
        <tissue evidence="3">Leaf</tissue>
    </source>
</reference>
<feature type="region of interest" description="Disordered" evidence="1">
    <location>
        <begin position="238"/>
        <end position="260"/>
    </location>
</feature>
<evidence type="ECO:0000256" key="1">
    <source>
        <dbReference type="SAM" id="MobiDB-lite"/>
    </source>
</evidence>
<name>A0A9E7KD66_9LILI</name>
<keyword evidence="2" id="KW-0472">Membrane</keyword>
<keyword evidence="2" id="KW-1133">Transmembrane helix</keyword>
<keyword evidence="2" id="KW-0812">Transmembrane</keyword>
<evidence type="ECO:0000313" key="3">
    <source>
        <dbReference type="EMBL" id="URE11540.1"/>
    </source>
</evidence>
<dbReference type="AlphaFoldDB" id="A0A9E7KD66"/>
<feature type="region of interest" description="Disordered" evidence="1">
    <location>
        <begin position="29"/>
        <end position="48"/>
    </location>
</feature>
<sequence>MPGPNLKISVKHRCRLLARGWRVHLRRIRGDKNRPRHGPSSQPLFIPDHTHNSDAGPLLNGKVHCSAFCFDQIGVDDKDAMVRFSWQGDDDPCGSSYQLLQTSSVGFASAGPPEDRWQINSDSRLLVVVVVVVVVESITRHRVSRDKHRSRPHHPHPLPPFVLFTAIHHWYVDVCTVALPCFCILYGFTSKSKNMQATGTGYIKESGQKAHLFLMHLSHEKDRTLLIPWQRELHIKNRTEEEEEGEEHRKKQRTVETVLT</sequence>
<evidence type="ECO:0000256" key="2">
    <source>
        <dbReference type="SAM" id="Phobius"/>
    </source>
</evidence>
<evidence type="ECO:0000313" key="4">
    <source>
        <dbReference type="Proteomes" id="UP001055439"/>
    </source>
</evidence>